<dbReference type="EMBL" id="SRMA01026079">
    <property type="protein sequence ID" value="TRY87928.1"/>
    <property type="molecule type" value="Genomic_DNA"/>
</dbReference>
<name>A0A553QDA8_9TELE</name>
<organism evidence="3 4">
    <name type="scientific">Danionella cerebrum</name>
    <dbReference type="NCBI Taxonomy" id="2873325"/>
    <lineage>
        <taxon>Eukaryota</taxon>
        <taxon>Metazoa</taxon>
        <taxon>Chordata</taxon>
        <taxon>Craniata</taxon>
        <taxon>Vertebrata</taxon>
        <taxon>Euteleostomi</taxon>
        <taxon>Actinopterygii</taxon>
        <taxon>Neopterygii</taxon>
        <taxon>Teleostei</taxon>
        <taxon>Ostariophysi</taxon>
        <taxon>Cypriniformes</taxon>
        <taxon>Danionidae</taxon>
        <taxon>Danioninae</taxon>
        <taxon>Danionella</taxon>
    </lineage>
</organism>
<dbReference type="InterPro" id="IPR008636">
    <property type="entry name" value="Hook_C"/>
</dbReference>
<dbReference type="AlphaFoldDB" id="A0A553QDA8"/>
<protein>
    <recommendedName>
        <fullName evidence="2">Hook C-terminal domain-containing protein</fullName>
    </recommendedName>
</protein>
<comment type="caution">
    <text evidence="3">The sequence shown here is derived from an EMBL/GenBank/DDBJ whole genome shotgun (WGS) entry which is preliminary data.</text>
</comment>
<feature type="region of interest" description="Disordered" evidence="1">
    <location>
        <begin position="62"/>
        <end position="84"/>
    </location>
</feature>
<dbReference type="OrthoDB" id="8934620at2759"/>
<keyword evidence="4" id="KW-1185">Reference proteome</keyword>
<dbReference type="Proteomes" id="UP000316079">
    <property type="component" value="Unassembled WGS sequence"/>
</dbReference>
<gene>
    <name evidence="3" type="ORF">DNTS_005227</name>
</gene>
<dbReference type="GO" id="GO:0008017">
    <property type="term" value="F:microtubule binding"/>
    <property type="evidence" value="ECO:0007669"/>
    <property type="project" value="InterPro"/>
</dbReference>
<accession>A0A553QDA8</accession>
<dbReference type="Pfam" id="PF05622">
    <property type="entry name" value="HOOK"/>
    <property type="match status" value="1"/>
</dbReference>
<sequence length="98" mass="11072">MVVTCLIRCNQRLLEGQSQVEELQKSLQENSSKAEDVVLMKRKCQEHLEKLRDATEELKKKSRTIEELENKHSSSGESESAELGLTDSCDSILVPVLI</sequence>
<feature type="domain" description="Hook C-terminal" evidence="2">
    <location>
        <begin position="10"/>
        <end position="76"/>
    </location>
</feature>
<evidence type="ECO:0000256" key="1">
    <source>
        <dbReference type="SAM" id="MobiDB-lite"/>
    </source>
</evidence>
<evidence type="ECO:0000259" key="2">
    <source>
        <dbReference type="Pfam" id="PF05622"/>
    </source>
</evidence>
<feature type="compositionally biased region" description="Low complexity" evidence="1">
    <location>
        <begin position="75"/>
        <end position="84"/>
    </location>
</feature>
<proteinExistence type="predicted"/>
<evidence type="ECO:0000313" key="4">
    <source>
        <dbReference type="Proteomes" id="UP000316079"/>
    </source>
</evidence>
<dbReference type="GO" id="GO:0031122">
    <property type="term" value="P:cytoplasmic microtubule organization"/>
    <property type="evidence" value="ECO:0007669"/>
    <property type="project" value="InterPro"/>
</dbReference>
<feature type="compositionally biased region" description="Basic and acidic residues" evidence="1">
    <location>
        <begin position="62"/>
        <end position="74"/>
    </location>
</feature>
<reference evidence="3 4" key="1">
    <citation type="journal article" date="2019" name="Sci. Data">
        <title>Hybrid genome assembly and annotation of Danionella translucida.</title>
        <authorList>
            <person name="Kadobianskyi M."/>
            <person name="Schulze L."/>
            <person name="Schuelke M."/>
            <person name="Judkewitz B."/>
        </authorList>
    </citation>
    <scope>NUCLEOTIDE SEQUENCE [LARGE SCALE GENOMIC DNA]</scope>
    <source>
        <strain evidence="3 4">Bolton</strain>
    </source>
</reference>
<evidence type="ECO:0000313" key="3">
    <source>
        <dbReference type="EMBL" id="TRY87928.1"/>
    </source>
</evidence>